<reference evidence="14 16" key="1">
    <citation type="journal article" date="2000" name="Science">
        <title>The genome sequence of Drosophila melanogaster.</title>
        <authorList>
            <person name="Adams M.D."/>
            <person name="Celniker S.E."/>
            <person name="Holt R.A."/>
            <person name="Evans C.A."/>
            <person name="Gocayne J.D."/>
            <person name="Amanatides P.G."/>
            <person name="Scherer S.E."/>
            <person name="Li P.W."/>
            <person name="Hoskins R.A."/>
            <person name="Galle R.F."/>
            <person name="George R.A."/>
            <person name="Lewis S.E."/>
            <person name="Richards S."/>
            <person name="Ashburner M."/>
            <person name="Henderson S.N."/>
            <person name="Sutton G.G."/>
            <person name="Wortman J.R."/>
            <person name="Yandell M.D."/>
            <person name="Zhang Q."/>
            <person name="Chen L.X."/>
            <person name="Brandon R.C."/>
            <person name="Rogers Y.H."/>
            <person name="Blazej R.G."/>
            <person name="Champe M."/>
            <person name="Pfeiffer B.D."/>
            <person name="Wan K.H."/>
            <person name="Doyle C."/>
            <person name="Baxter E.G."/>
            <person name="Helt G."/>
            <person name="Nelson C.R."/>
            <person name="Gabor G.L."/>
            <person name="Abril J.F."/>
            <person name="Agbayani A."/>
            <person name="An H.J."/>
            <person name="Andrews-Pfannkoch C."/>
            <person name="Baldwin D."/>
            <person name="Ballew R.M."/>
            <person name="Basu A."/>
            <person name="Baxendale J."/>
            <person name="Bayraktaroglu L."/>
            <person name="Beasley E.M."/>
            <person name="Beeson K.Y."/>
            <person name="Benos P.V."/>
            <person name="Berman B.P."/>
            <person name="Bhandari D."/>
            <person name="Bolshakov S."/>
            <person name="Borkova D."/>
            <person name="Botchan M.R."/>
            <person name="Bouck J."/>
            <person name="Brokstein P."/>
            <person name="Brottier P."/>
            <person name="Burtis K.C."/>
            <person name="Busam D.A."/>
            <person name="Butler H."/>
            <person name="Cadieu E."/>
            <person name="Center A."/>
            <person name="Chandra I."/>
            <person name="Cherry J.M."/>
            <person name="Cawley S."/>
            <person name="Dahlke C."/>
            <person name="Davenport L.B."/>
            <person name="Davies P."/>
            <person name="de Pablos B."/>
            <person name="Delcher A."/>
            <person name="Deng Z."/>
            <person name="Mays A.D."/>
            <person name="Dew I."/>
            <person name="Dietz S.M."/>
            <person name="Dodson K."/>
            <person name="Doup L.E."/>
            <person name="Downes M."/>
            <person name="Dugan-Rocha S."/>
            <person name="Dunkov B.C."/>
            <person name="Dunn P."/>
            <person name="Durbin K.J."/>
            <person name="Evangelista C.C."/>
            <person name="Ferraz C."/>
            <person name="Ferriera S."/>
            <person name="Fleischmann W."/>
            <person name="Fosler C."/>
            <person name="Gabrielian A.E."/>
            <person name="Garg N.S."/>
            <person name="Gelbart W.M."/>
            <person name="Glasser K."/>
            <person name="Glodek A."/>
            <person name="Gong F."/>
            <person name="Gorrell J.H."/>
            <person name="Gu Z."/>
            <person name="Guan P."/>
            <person name="Harris M."/>
            <person name="Harris N.L."/>
            <person name="Harvey D."/>
            <person name="Heiman T.J."/>
            <person name="Hernandez J.R."/>
            <person name="Houck J."/>
            <person name="Hostin D."/>
            <person name="Houston K.A."/>
            <person name="Howland T.J."/>
            <person name="Wei M.H."/>
            <person name="Ibegwam C."/>
            <person name="Jalali M."/>
            <person name="Kalush F."/>
            <person name="Karpen G.H."/>
            <person name="Ke Z."/>
            <person name="Kennison J.A."/>
            <person name="Ketchum K.A."/>
            <person name="Kimmel B.E."/>
            <person name="Kodira C.D."/>
            <person name="Kraft C."/>
            <person name="Kravitz S."/>
            <person name="Kulp D."/>
            <person name="Lai Z."/>
            <person name="Lasko P."/>
            <person name="Lei Y."/>
            <person name="Levitsky A.A."/>
            <person name="Li J."/>
            <person name="Li Z."/>
            <person name="Liang Y."/>
            <person name="Lin X."/>
            <person name="Liu X."/>
            <person name="Mattei B."/>
            <person name="McIntosh T.C."/>
            <person name="McLeod M.P."/>
            <person name="McPherson D."/>
            <person name="Merkulov G."/>
            <person name="Milshina N.V."/>
            <person name="Mobarry C."/>
            <person name="Morris J."/>
            <person name="Moshrefi A."/>
            <person name="Mount S.M."/>
            <person name="Moy M."/>
            <person name="Murphy B."/>
            <person name="Murphy L."/>
            <person name="Muzny D.M."/>
            <person name="Nelson D.L."/>
            <person name="Nelson D.R."/>
            <person name="Nelson K.A."/>
            <person name="Nixon K."/>
            <person name="Nusskern D.R."/>
            <person name="Pacleb J.M."/>
            <person name="Palazzolo M."/>
            <person name="Pittman G.S."/>
            <person name="Pan S."/>
            <person name="Pollard J."/>
            <person name="Puri V."/>
            <person name="Reese M.G."/>
            <person name="Reinert K."/>
            <person name="Remington K."/>
            <person name="Saunders R.D."/>
            <person name="Scheeler F."/>
            <person name="Shen H."/>
            <person name="Shue B.C."/>
            <person name="Siden-Kiamos I."/>
            <person name="Simpson M."/>
            <person name="Skupski M.P."/>
            <person name="Smith T."/>
            <person name="Spier E."/>
            <person name="Spradling A.C."/>
            <person name="Stapleton M."/>
            <person name="Strong R."/>
            <person name="Sun E."/>
            <person name="Svirskas R."/>
            <person name="Tector C."/>
            <person name="Turner R."/>
            <person name="Venter E."/>
            <person name="Wang A.H."/>
            <person name="Wang X."/>
            <person name="Wang Z.Y."/>
            <person name="Wassarman D.A."/>
            <person name="Weinstock G.M."/>
            <person name="Weissenbach J."/>
            <person name="Williams S.M."/>
            <person name="WoodageT"/>
            <person name="Worley K.C."/>
            <person name="Wu D."/>
            <person name="Yang S."/>
            <person name="Yao Q.A."/>
            <person name="Ye J."/>
            <person name="Yeh R.F."/>
            <person name="Zaveri J.S."/>
            <person name="Zhan M."/>
            <person name="Zhang G."/>
            <person name="Zhao Q."/>
            <person name="Zheng L."/>
            <person name="Zheng X.H."/>
            <person name="Zhong F.N."/>
            <person name="Zhong W."/>
            <person name="Zhou X."/>
            <person name="Zhu S."/>
            <person name="Zhu X."/>
            <person name="Smith H.O."/>
            <person name="Gibbs R.A."/>
            <person name="Myers E.W."/>
            <person name="Rubin G.M."/>
            <person name="Venter J.C."/>
        </authorList>
    </citation>
    <scope>NUCLEOTIDE SEQUENCE [LARGE SCALE GENOMIC DNA]</scope>
    <source>
        <strain evidence="16">Berkeley</strain>
    </source>
</reference>
<dbReference type="Gene3D" id="2.40.10.10">
    <property type="entry name" value="Trypsin-like serine proteases"/>
    <property type="match status" value="2"/>
</dbReference>
<dbReference type="MEROPS" id="S01.A65"/>
<evidence type="ECO:0000313" key="14">
    <source>
        <dbReference type="EMBL" id="AAF56169.2"/>
    </source>
</evidence>
<dbReference type="InParanoid" id="Q9VCJ0"/>
<dbReference type="InterPro" id="IPR043504">
    <property type="entry name" value="Peptidase_S1_PA_chymotrypsin"/>
</dbReference>
<keyword evidence="1 11" id="KW-0645">Protease</keyword>
<evidence type="ECO:0000256" key="1">
    <source>
        <dbReference type="ARBA" id="ARBA00022670"/>
    </source>
</evidence>
<evidence type="ECO:0000256" key="12">
    <source>
        <dbReference type="SAM" id="SignalP"/>
    </source>
</evidence>
<dbReference type="PROSITE" id="PS00134">
    <property type="entry name" value="TRYPSIN_HIS"/>
    <property type="match status" value="1"/>
</dbReference>
<dbReference type="GO" id="GO:0004252">
    <property type="term" value="F:serine-type endopeptidase activity"/>
    <property type="evidence" value="ECO:0000255"/>
    <property type="project" value="FlyBase"/>
</dbReference>
<dbReference type="KEGG" id="dme:Dmel_CG10232"/>
<reference evidence="14 16" key="8">
    <citation type="journal article" date="2007" name="Science">
        <title>Sequence finishing and mapping of Drosophila melanogaster heterochromatin.</title>
        <authorList>
            <person name="Hoskins R.A."/>
            <person name="Carlson J.W."/>
            <person name="Kennedy C."/>
            <person name="Acevedo D."/>
            <person name="Evans-Holm M."/>
            <person name="Frise E."/>
            <person name="Wan K.H."/>
            <person name="Park S."/>
            <person name="Mendez-Lago M."/>
            <person name="Rossi F."/>
            <person name="Villasante A."/>
            <person name="Dimitri P."/>
            <person name="Karpen G.H."/>
            <person name="Celniker S.E."/>
        </authorList>
    </citation>
    <scope>NUCLEOTIDE SEQUENCE [LARGE SCALE GENOMIC DNA]</scope>
    <source>
        <strain evidence="16">Berkeley</strain>
    </source>
</reference>
<dbReference type="InterPro" id="IPR033116">
    <property type="entry name" value="TRYPSIN_SER"/>
</dbReference>
<dbReference type="InterPro" id="IPR009003">
    <property type="entry name" value="Peptidase_S1_PA"/>
</dbReference>
<reference evidence="14 16" key="11">
    <citation type="journal article" date="2015" name="Genome Res.">
        <title>The Release 6 reference sequence of the Drosophila melanogaster genome.</title>
        <authorList>
            <person name="Hoskins R.A."/>
            <person name="Carlson J.W."/>
            <person name="Wan K.H."/>
            <person name="Park S."/>
            <person name="Mendez I."/>
            <person name="Galle S.E."/>
            <person name="Booth B.W."/>
            <person name="Pfeiffer B.D."/>
            <person name="George R.A."/>
            <person name="Svirskas R."/>
            <person name="Krzywinski M."/>
            <person name="Schein J."/>
            <person name="Accardo M.C."/>
            <person name="Damia E."/>
            <person name="Messina G."/>
            <person name="Mendez-Lago M."/>
            <person name="de Pablos B."/>
            <person name="Demakova O.V."/>
            <person name="Andreyeva E.N."/>
            <person name="Boldyreva L.V."/>
            <person name="Marra M."/>
            <person name="Carvalho A.B."/>
            <person name="Dimitri P."/>
            <person name="Villasante A."/>
            <person name="Zhimulev I.F."/>
            <person name="Rubin G.M."/>
            <person name="Karpen G.H."/>
            <person name="Celniker S.E."/>
        </authorList>
    </citation>
    <scope>NUCLEOTIDE SEQUENCE [LARGE SCALE GENOMIC DNA]</scope>
    <source>
        <strain evidence="16">Berkeley</strain>
    </source>
</reference>
<dbReference type="InterPro" id="IPR001254">
    <property type="entry name" value="Trypsin_dom"/>
</dbReference>
<dbReference type="FunFam" id="2.40.10.10:FF:000078">
    <property type="entry name" value="Serine protease H137"/>
    <property type="match status" value="1"/>
</dbReference>
<keyword evidence="4 11" id="KW-0378">Hydrolase</keyword>
<dbReference type="Proteomes" id="UP000000803">
    <property type="component" value="Chromosome 3R"/>
</dbReference>
<dbReference type="InterPro" id="IPR018114">
    <property type="entry name" value="TRYPSIN_HIS"/>
</dbReference>
<keyword evidence="6" id="KW-0106">Calcium</keyword>
<evidence type="ECO:0000256" key="6">
    <source>
        <dbReference type="ARBA" id="ARBA00022837"/>
    </source>
</evidence>
<dbReference type="GO" id="GO:0051604">
    <property type="term" value="P:protein maturation"/>
    <property type="evidence" value="ECO:0007669"/>
    <property type="project" value="UniProtKB-ARBA"/>
</dbReference>
<feature type="chain" id="PRO_5004335727" description="Peptidase S1 domain-containing protein" evidence="12">
    <location>
        <begin position="25"/>
        <end position="509"/>
    </location>
</feature>
<dbReference type="PROSITE" id="PS00135">
    <property type="entry name" value="TRYPSIN_SER"/>
    <property type="match status" value="1"/>
</dbReference>
<keyword evidence="2" id="KW-0479">Metal-binding</keyword>
<dbReference type="InterPro" id="IPR051487">
    <property type="entry name" value="Ser/Thr_Proteases_Immune/Dev"/>
</dbReference>
<evidence type="ECO:0000313" key="15">
    <source>
        <dbReference type="FlyBase" id="FBgn0039108"/>
    </source>
</evidence>
<dbReference type="CDD" id="cd00190">
    <property type="entry name" value="Tryp_SPc"/>
    <property type="match status" value="1"/>
</dbReference>
<dbReference type="EMBL" id="AE014297">
    <property type="protein sequence ID" value="AAF56169.2"/>
    <property type="molecule type" value="Genomic_DNA"/>
</dbReference>
<dbReference type="SMR" id="Q9VCJ0"/>
<dbReference type="HOGENOM" id="CLU_006842_0_3_1"/>
<dbReference type="InterPro" id="IPR001314">
    <property type="entry name" value="Peptidase_S1A"/>
</dbReference>
<evidence type="ECO:0000256" key="9">
    <source>
        <dbReference type="ARBA" id="ARBA00023180"/>
    </source>
</evidence>
<dbReference type="GO" id="GO:0045087">
    <property type="term" value="P:innate immune response"/>
    <property type="evidence" value="ECO:0000318"/>
    <property type="project" value="GO_Central"/>
</dbReference>
<keyword evidence="8" id="KW-1015">Disulfide bond</keyword>
<reference evidence="14 16" key="2">
    <citation type="journal article" date="2002" name="Genome Biol.">
        <title>Finishing a whole-genome shotgun: release 3 of the Drosophila melanogaster euchromatic genome sequence.</title>
        <authorList>
            <person name="Celniker S.E."/>
            <person name="Wheeler D.A."/>
            <person name="Kronmiller B."/>
            <person name="Carlson J.W."/>
            <person name="Halpern A."/>
            <person name="Patel S."/>
            <person name="Adams M."/>
            <person name="Champe M."/>
            <person name="Dugan S.P."/>
            <person name="Frise E."/>
            <person name="Hodgson A."/>
            <person name="George R.A."/>
            <person name="Hoskins R.A."/>
            <person name="Laverty T."/>
            <person name="Muzny D.M."/>
            <person name="Nelson C.R."/>
            <person name="Pacleb J.M."/>
            <person name="Park S."/>
            <person name="Pfeiffer B.D."/>
            <person name="Richards S."/>
            <person name="Sodergren E.J."/>
            <person name="Svirskas R."/>
            <person name="Tabor P.E."/>
            <person name="Wan K."/>
            <person name="Stapleton M."/>
            <person name="Sutton G.G."/>
            <person name="Venter C."/>
            <person name="Weinstock G."/>
            <person name="Scherer S.E."/>
            <person name="Myers E.W."/>
            <person name="Gibbs R.A."/>
            <person name="Rubin G.M."/>
        </authorList>
    </citation>
    <scope>NUCLEOTIDE SEQUENCE [LARGE SCALE GENOMIC DNA]</scope>
    <source>
        <strain evidence="16">Berkeley</strain>
    </source>
</reference>
<dbReference type="FunFam" id="2.40.10.10:FF:000028">
    <property type="entry name" value="Serine protease easter"/>
    <property type="match status" value="1"/>
</dbReference>
<dbReference type="PANTHER" id="PTHR24256">
    <property type="entry name" value="TRYPTASE-RELATED"/>
    <property type="match status" value="1"/>
</dbReference>
<dbReference type="FlyBase" id="FBgn0039108">
    <property type="gene designation" value="CG10232"/>
</dbReference>
<evidence type="ECO:0000256" key="8">
    <source>
        <dbReference type="ARBA" id="ARBA00023157"/>
    </source>
</evidence>
<dbReference type="GeneID" id="42800"/>
<gene>
    <name evidence="14" type="primary">Dmel\CG10232</name>
    <name evidence="14" type="synonym">cSP14</name>
    <name evidence="14" type="synonym">SP14</name>
    <name evidence="14 15" type="ORF">CG10232</name>
    <name evidence="14" type="ORF">Dmel_CG10232</name>
</gene>
<dbReference type="UCSC" id="CG10232-RA">
    <property type="organism name" value="d. melanogaster"/>
</dbReference>
<dbReference type="AlphaFoldDB" id="Q9VCJ0"/>
<dbReference type="GO" id="GO:0046872">
    <property type="term" value="F:metal ion binding"/>
    <property type="evidence" value="ECO:0007669"/>
    <property type="project" value="UniProtKB-KW"/>
</dbReference>
<dbReference type="GO" id="GO:0005615">
    <property type="term" value="C:extracellular space"/>
    <property type="evidence" value="ECO:0000318"/>
    <property type="project" value="GO_Central"/>
</dbReference>
<dbReference type="OMA" id="GNCAAPF"/>
<evidence type="ECO:0000256" key="5">
    <source>
        <dbReference type="ARBA" id="ARBA00022825"/>
    </source>
</evidence>
<reference evidence="14 16" key="6">
    <citation type="journal article" date="2005" name="PLoS Comput. Biol.">
        <title>Combined evidence annotation of transposable elements in genome sequences.</title>
        <authorList>
            <person name="Quesneville H."/>
            <person name="Bergman C.M."/>
            <person name="Andrieu O."/>
            <person name="Autard D."/>
            <person name="Nouaud D."/>
            <person name="Ashburner M."/>
            <person name="Anxolabehere D."/>
        </authorList>
    </citation>
    <scope>NUCLEOTIDE SEQUENCE [LARGE SCALE GENOMIC DNA]</scope>
    <source>
        <strain evidence="16">Berkeley</strain>
    </source>
</reference>
<dbReference type="SMART" id="SM00020">
    <property type="entry name" value="Tryp_SPc"/>
    <property type="match status" value="1"/>
</dbReference>
<reference evidence="14 16" key="9">
    <citation type="journal article" date="2015" name="G3 (Bethesda)">
        <title>Gene Model Annotations for Drosophila melanogaster: Impact of High-Throughput Data.</title>
        <authorList>
            <consortium name="FlyBase Consortium"/>
            <person name="Matthews B.B."/>
            <person name="Dos Santos G."/>
            <person name="Crosby M.A."/>
            <person name="Emmert D.B."/>
            <person name="St Pierre S.E."/>
            <person name="Gramates L.S."/>
            <person name="Zhou P."/>
            <person name="Schroeder A.J."/>
            <person name="Falls K."/>
            <person name="Strelets V."/>
            <person name="Russo S.M."/>
            <person name="Gelbart W.M."/>
            <person name="null"/>
        </authorList>
    </citation>
    <scope>NUCLEOTIDE SEQUENCE [LARGE SCALE GENOMIC DNA]</scope>
    <source>
        <strain evidence="16">Berkeley</strain>
    </source>
</reference>
<dbReference type="STRING" id="7227.FBpp0311467"/>
<comment type="similarity">
    <text evidence="10">Belongs to the peptidase S1 family. CLIP subfamily.</text>
</comment>
<organism evidence="14 16">
    <name type="scientific">Drosophila melanogaster</name>
    <name type="common">Fruit fly</name>
    <dbReference type="NCBI Taxonomy" id="7227"/>
    <lineage>
        <taxon>Eukaryota</taxon>
        <taxon>Metazoa</taxon>
        <taxon>Ecdysozoa</taxon>
        <taxon>Arthropoda</taxon>
        <taxon>Hexapoda</taxon>
        <taxon>Insecta</taxon>
        <taxon>Pterygota</taxon>
        <taxon>Neoptera</taxon>
        <taxon>Endopterygota</taxon>
        <taxon>Diptera</taxon>
        <taxon>Brachycera</taxon>
        <taxon>Muscomorpha</taxon>
        <taxon>Ephydroidea</taxon>
        <taxon>Drosophilidae</taxon>
        <taxon>Drosophila</taxon>
        <taxon>Sophophora</taxon>
    </lineage>
</organism>
<proteinExistence type="inferred from homology"/>
<accession>Q9VCJ0</accession>
<dbReference type="RefSeq" id="NP_651175.4">
    <property type="nucleotide sequence ID" value="NM_142918.4"/>
</dbReference>
<reference evidence="14 16" key="10">
    <citation type="journal article" date="2015" name="G3 (Bethesda)">
        <title>Gene Model Annotations for Drosophila melanogaster: The Rule-Benders.</title>
        <authorList>
            <consortium name="FlyBase Consortium"/>
            <person name="Crosby M.A."/>
            <person name="Gramates L.S."/>
            <person name="Dos Santos G."/>
            <person name="Matthews B.B."/>
            <person name="St Pierre S.E."/>
            <person name="Zhou P."/>
            <person name="Schroeder A.J."/>
            <person name="Falls K."/>
            <person name="Emmert D.B."/>
            <person name="Russo S.M."/>
            <person name="Gelbart W.M."/>
            <person name="null"/>
        </authorList>
    </citation>
    <scope>NUCLEOTIDE SEQUENCE [LARGE SCALE GENOMIC DNA]</scope>
    <source>
        <strain evidence="16">Berkeley</strain>
    </source>
</reference>
<dbReference type="Pfam" id="PF00089">
    <property type="entry name" value="Trypsin"/>
    <property type="match status" value="1"/>
</dbReference>
<dbReference type="AGR" id="FB:FBgn0039108"/>
<keyword evidence="3 12" id="KW-0732">Signal</keyword>
<dbReference type="PROSITE" id="PS50240">
    <property type="entry name" value="TRYPSIN_DOM"/>
    <property type="match status" value="1"/>
</dbReference>
<dbReference type="PRINTS" id="PR00722">
    <property type="entry name" value="CHYMOTRYPSIN"/>
</dbReference>
<evidence type="ECO:0000256" key="2">
    <source>
        <dbReference type="ARBA" id="ARBA00022723"/>
    </source>
</evidence>
<dbReference type="VEuPathDB" id="VectorBase:FBgn0039108"/>
<evidence type="ECO:0000256" key="11">
    <source>
        <dbReference type="RuleBase" id="RU363034"/>
    </source>
</evidence>
<keyword evidence="9" id="KW-0325">Glycoprotein</keyword>
<evidence type="ECO:0000259" key="13">
    <source>
        <dbReference type="PROSITE" id="PS50240"/>
    </source>
</evidence>
<dbReference type="eggNOG" id="KOG3627">
    <property type="taxonomic scope" value="Eukaryota"/>
</dbReference>
<reference evidence="14 16" key="4">
    <citation type="journal article" date="2002" name="Genome Biol.">
        <title>The transposable elements of the Drosophila melanogaster euchromatin: a genomics perspective.</title>
        <authorList>
            <person name="Kaminker J.S."/>
            <person name="Bergman C.M."/>
            <person name="Kronmiller B."/>
            <person name="Carlson J."/>
            <person name="Svirskas R."/>
            <person name="Patel S."/>
            <person name="Frise E."/>
            <person name="Wheeler D.A."/>
            <person name="Lewis S.E."/>
            <person name="Rubin G.M."/>
            <person name="Ashburner M."/>
            <person name="Celniker S.E."/>
        </authorList>
    </citation>
    <scope>NUCLEOTIDE SEQUENCE [LARGE SCALE GENOMIC DNA]</scope>
    <source>
        <strain evidence="16">Berkeley</strain>
    </source>
</reference>
<evidence type="ECO:0000256" key="7">
    <source>
        <dbReference type="ARBA" id="ARBA00023145"/>
    </source>
</evidence>
<evidence type="ECO:0000256" key="4">
    <source>
        <dbReference type="ARBA" id="ARBA00022801"/>
    </source>
</evidence>
<feature type="domain" description="Peptidase S1" evidence="13">
    <location>
        <begin position="257"/>
        <end position="508"/>
    </location>
</feature>
<reference evidence="14 16" key="5">
    <citation type="journal article" date="2002" name="Genome Biol.">
        <title>Heterochromatic sequences in a Drosophila whole-genome shotgun assembly.</title>
        <authorList>
            <person name="Hoskins R.A."/>
            <person name="Smith C.D."/>
            <person name="Carlson J.W."/>
            <person name="Carvalho A.B."/>
            <person name="Halpern A."/>
            <person name="Kaminker J.S."/>
            <person name="Kennedy C."/>
            <person name="Mungall C.J."/>
            <person name="Sullivan B.A."/>
            <person name="Sutton G.G."/>
            <person name="Yasuhara J.C."/>
            <person name="Wakimoto B.T."/>
            <person name="Myers E.W."/>
            <person name="Celniker S.E."/>
            <person name="Rubin G.M."/>
            <person name="Karpen G.H."/>
        </authorList>
    </citation>
    <scope>NUCLEOTIDE SEQUENCE [LARGE SCALE GENOMIC DNA]</scope>
    <source>
        <strain evidence="16">Berkeley</strain>
    </source>
</reference>
<reference evidence="14 16" key="7">
    <citation type="journal article" date="2007" name="Science">
        <title>The Release 5.1 annotation of Drosophila melanogaster heterochromatin.</title>
        <authorList>
            <person name="Smith C.D."/>
            <person name="Shu S."/>
            <person name="Mungall C.J."/>
            <person name="Karpen G.H."/>
        </authorList>
    </citation>
    <scope>NUCLEOTIDE SEQUENCE [LARGE SCALE GENOMIC DNA]</scope>
    <source>
        <strain evidence="16">Berkeley</strain>
    </source>
</reference>
<reference evidence="14 16" key="3">
    <citation type="journal article" date="2002" name="Genome Biol.">
        <title>Annotation of the Drosophila melanogaster euchromatic genome: a systematic review.</title>
        <authorList>
            <person name="Misra S."/>
            <person name="Crosby M.A."/>
            <person name="Mungall C.J."/>
            <person name="Matthews B.B."/>
            <person name="Campbell K.S."/>
            <person name="Hradecky P."/>
            <person name="Huang Y."/>
            <person name="Kaminker J.S."/>
            <person name="Millburn G.H."/>
            <person name="Prochnik S.E."/>
            <person name="Smith C.D."/>
            <person name="Tupy J.L."/>
            <person name="Whitfied E.J."/>
            <person name="Bayraktaroglu L."/>
            <person name="Berman B.P."/>
            <person name="Bettencourt B.R."/>
            <person name="Celniker S.E."/>
            <person name="de Grey A.D."/>
            <person name="Drysdale R.A."/>
            <person name="Harris N.L."/>
            <person name="Richter J."/>
            <person name="Russo S."/>
            <person name="Schroeder A.J."/>
            <person name="Shu S.Q."/>
            <person name="Stapleton M."/>
            <person name="Yamada C."/>
            <person name="Ashburner M."/>
            <person name="Gelbart W.M."/>
            <person name="Rubin G.M."/>
            <person name="Lewis S.E."/>
        </authorList>
    </citation>
    <scope>GENOME REANNOTATION</scope>
    <source>
        <strain evidence="16">Berkeley</strain>
    </source>
</reference>
<sequence>MVEVSVCFLIQGFLLSLSFGRVQLQVYNSWKKCDVNEDCTHLKACPPLKYFLQSADISWAREAILRDKQCGYNSYCCRKEGYERRSNEQCVMLNDCPQFNGRKWTSDILKSIINKICYIDHFQPLVRRRVYVNCQRQEIFPCQYDEICRSRDSCPFLKLKRKKAQNILMSRQCGINTYCCPKQEFPDCPADEKCIRLDKCLRIHNTTMEDGANLMDNRQCAIDTRRIDSDKRHYICCPEPGNVLPTSCGQAPPLYRMAYGTAARPNEYPWMAMLIYENRRLSTMTNNCSGSLINKRYVLTAAHCVVKDKMVNTDLVLRRVRLGEHDITTNPDCDFTGNCAAPFVEIGIEYFNVHEQYFNTSRFESDIALVRLQTPVRYTHEILPICVPKDPIPLHNHPLQIAGWGYTKNREYSQVLLHNTVYENRYYCQDKISFFRNESQICASGIRGEDSCEGDSGGPLMLTLNNDYQDIVYLAGIVSYGSENCGDRKPGVYTKTGAFFSWIKANLKP</sequence>
<keyword evidence="16" id="KW-1185">Reference proteome</keyword>
<dbReference type="OrthoDB" id="7845463at2759"/>
<feature type="signal peptide" evidence="12">
    <location>
        <begin position="1"/>
        <end position="24"/>
    </location>
</feature>
<dbReference type="PaxDb" id="7227-FBpp0297645"/>
<evidence type="ECO:0000313" key="16">
    <source>
        <dbReference type="Proteomes" id="UP000000803"/>
    </source>
</evidence>
<keyword evidence="7" id="KW-0865">Zymogen</keyword>
<keyword evidence="5 11" id="KW-0720">Serine protease</keyword>
<evidence type="ECO:0000256" key="3">
    <source>
        <dbReference type="ARBA" id="ARBA00022729"/>
    </source>
</evidence>
<dbReference type="GO" id="GO:0006508">
    <property type="term" value="P:proteolysis"/>
    <property type="evidence" value="ECO:0000255"/>
    <property type="project" value="FlyBase"/>
</dbReference>
<protein>
    <recommendedName>
        <fullName evidence="13">Peptidase S1 domain-containing protein</fullName>
    </recommendedName>
</protein>
<evidence type="ECO:0000256" key="10">
    <source>
        <dbReference type="ARBA" id="ARBA00024195"/>
    </source>
</evidence>
<dbReference type="BioGRID-ORCS" id="42800">
    <property type="hits" value="0 hits in 1 CRISPR screen"/>
</dbReference>
<dbReference type="SUPFAM" id="SSF50494">
    <property type="entry name" value="Trypsin-like serine proteases"/>
    <property type="match status" value="1"/>
</dbReference>
<name>Q9VCJ0_DROME</name>
<dbReference type="Bgee" id="FBgn0039108">
    <property type="expression patterns" value="Expressed in hemocyte (sensu Nematoda and Protostomia) in arthropod fat body and 5 other cell types or tissues"/>
</dbReference>